<dbReference type="Proteomes" id="UP001141253">
    <property type="component" value="Chromosome 6"/>
</dbReference>
<protein>
    <submittedName>
        <fullName evidence="1">Uncharacterized protein</fullName>
    </submittedName>
</protein>
<dbReference type="PANTHER" id="PTHR35119">
    <property type="entry name" value="PROTEIN POLYCHOME"/>
    <property type="match status" value="1"/>
</dbReference>
<sequence length="310" mass="34986">MYNLITSFIFFITRNPSIFCLSKLKMPVARDRLSRSVDIAALFAARRQSSIVGVYQDQPELDMALFGSPRPNAATRTQTVGAEKIFLHPGSARRRRGRGSNSVLPAWYPRTPLRDVTAVVRAIERRRERLGGSDGLEIRSPMPQVRMNLDSSEATPIAHLEHSNRIMSPKPSTAVRGCPSTIGKVPKILQHITNQASGDPDSLTPQKKLLNSIDTVEKVVMEELRKLKRTPSAKKAEREKRVRTLMSMRESCTCWQMVLKFSILLVKDCCWAIFHQCCSLHSHEDFIGVPFILLKGHSLWAIIVRVDKET</sequence>
<organism evidence="1 2">
    <name type="scientific">Salix suchowensis</name>
    <dbReference type="NCBI Taxonomy" id="1278906"/>
    <lineage>
        <taxon>Eukaryota</taxon>
        <taxon>Viridiplantae</taxon>
        <taxon>Streptophyta</taxon>
        <taxon>Embryophyta</taxon>
        <taxon>Tracheophyta</taxon>
        <taxon>Spermatophyta</taxon>
        <taxon>Magnoliopsida</taxon>
        <taxon>eudicotyledons</taxon>
        <taxon>Gunneridae</taxon>
        <taxon>Pentapetalae</taxon>
        <taxon>rosids</taxon>
        <taxon>fabids</taxon>
        <taxon>Malpighiales</taxon>
        <taxon>Salicaceae</taxon>
        <taxon>Saliceae</taxon>
        <taxon>Salix</taxon>
    </lineage>
</organism>
<proteinExistence type="predicted"/>
<keyword evidence="2" id="KW-1185">Reference proteome</keyword>
<name>A0ABQ9B9U6_9ROSI</name>
<accession>A0ABQ9B9U6</accession>
<gene>
    <name evidence="1" type="ORF">OIU77_029827</name>
</gene>
<reference evidence="1" key="1">
    <citation type="submission" date="2022-10" db="EMBL/GenBank/DDBJ databases">
        <authorList>
            <person name="Hyden B.L."/>
            <person name="Feng K."/>
            <person name="Yates T."/>
            <person name="Jawdy S."/>
            <person name="Smart L.B."/>
            <person name="Muchero W."/>
        </authorList>
    </citation>
    <scope>NUCLEOTIDE SEQUENCE</scope>
    <source>
        <tissue evidence="1">Shoot tip</tissue>
    </source>
</reference>
<reference evidence="1" key="2">
    <citation type="journal article" date="2023" name="Int. J. Mol. Sci.">
        <title>De Novo Assembly and Annotation of 11 Diverse Shrub Willow (Salix) Genomes Reveals Novel Gene Organization in Sex-Linked Regions.</title>
        <authorList>
            <person name="Hyden B."/>
            <person name="Feng K."/>
            <person name="Yates T.B."/>
            <person name="Jawdy S."/>
            <person name="Cereghino C."/>
            <person name="Smart L.B."/>
            <person name="Muchero W."/>
        </authorList>
    </citation>
    <scope>NUCLEOTIDE SEQUENCE</scope>
    <source>
        <tissue evidence="1">Shoot tip</tissue>
    </source>
</reference>
<evidence type="ECO:0000313" key="2">
    <source>
        <dbReference type="Proteomes" id="UP001141253"/>
    </source>
</evidence>
<evidence type="ECO:0000313" key="1">
    <source>
        <dbReference type="EMBL" id="KAJ6381003.1"/>
    </source>
</evidence>
<dbReference type="InterPro" id="IPR034590">
    <property type="entry name" value="POLYCHOME/GIG1"/>
</dbReference>
<dbReference type="EMBL" id="JAPFFI010000009">
    <property type="protein sequence ID" value="KAJ6381003.1"/>
    <property type="molecule type" value="Genomic_DNA"/>
</dbReference>
<dbReference type="PANTHER" id="PTHR35119:SF1">
    <property type="entry name" value="PROTEIN POLYCHOME"/>
    <property type="match status" value="1"/>
</dbReference>
<comment type="caution">
    <text evidence="1">The sequence shown here is derived from an EMBL/GenBank/DDBJ whole genome shotgun (WGS) entry which is preliminary data.</text>
</comment>